<gene>
    <name evidence="3" type="ORF">HK103_004231</name>
</gene>
<dbReference type="Proteomes" id="UP001210925">
    <property type="component" value="Unassembled WGS sequence"/>
</dbReference>
<comment type="caution">
    <text evidence="3">The sequence shown here is derived from an EMBL/GenBank/DDBJ whole genome shotgun (WGS) entry which is preliminary data.</text>
</comment>
<feature type="region of interest" description="Disordered" evidence="1">
    <location>
        <begin position="165"/>
        <end position="197"/>
    </location>
</feature>
<feature type="transmembrane region" description="Helical" evidence="2">
    <location>
        <begin position="92"/>
        <end position="120"/>
    </location>
</feature>
<feature type="transmembrane region" description="Helical" evidence="2">
    <location>
        <begin position="132"/>
        <end position="152"/>
    </location>
</feature>
<name>A0AAD5XZY9_9FUNG</name>
<feature type="non-terminal residue" evidence="3">
    <location>
        <position position="1"/>
    </location>
</feature>
<evidence type="ECO:0000256" key="1">
    <source>
        <dbReference type="SAM" id="MobiDB-lite"/>
    </source>
</evidence>
<feature type="transmembrane region" description="Helical" evidence="2">
    <location>
        <begin position="12"/>
        <end position="39"/>
    </location>
</feature>
<keyword evidence="2" id="KW-0812">Transmembrane</keyword>
<feature type="transmembrane region" description="Helical" evidence="2">
    <location>
        <begin position="59"/>
        <end position="80"/>
    </location>
</feature>
<evidence type="ECO:0000313" key="4">
    <source>
        <dbReference type="Proteomes" id="UP001210925"/>
    </source>
</evidence>
<keyword evidence="4" id="KW-1185">Reference proteome</keyword>
<keyword evidence="2" id="KW-0472">Membrane</keyword>
<proteinExistence type="predicted"/>
<dbReference type="EMBL" id="JADGKB010000332">
    <property type="protein sequence ID" value="KAJ3249962.1"/>
    <property type="molecule type" value="Genomic_DNA"/>
</dbReference>
<evidence type="ECO:0000313" key="3">
    <source>
        <dbReference type="EMBL" id="KAJ3249962.1"/>
    </source>
</evidence>
<organism evidence="3 4">
    <name type="scientific">Boothiomyces macroporosus</name>
    <dbReference type="NCBI Taxonomy" id="261099"/>
    <lineage>
        <taxon>Eukaryota</taxon>
        <taxon>Fungi</taxon>
        <taxon>Fungi incertae sedis</taxon>
        <taxon>Chytridiomycota</taxon>
        <taxon>Chytridiomycota incertae sedis</taxon>
        <taxon>Chytridiomycetes</taxon>
        <taxon>Rhizophydiales</taxon>
        <taxon>Terramycetaceae</taxon>
        <taxon>Boothiomyces</taxon>
    </lineage>
</organism>
<reference evidence="3" key="1">
    <citation type="submission" date="2020-05" db="EMBL/GenBank/DDBJ databases">
        <title>Phylogenomic resolution of chytrid fungi.</title>
        <authorList>
            <person name="Stajich J.E."/>
            <person name="Amses K."/>
            <person name="Simmons R."/>
            <person name="Seto K."/>
            <person name="Myers J."/>
            <person name="Bonds A."/>
            <person name="Quandt C.A."/>
            <person name="Barry K."/>
            <person name="Liu P."/>
            <person name="Grigoriev I."/>
            <person name="Longcore J.E."/>
            <person name="James T.Y."/>
        </authorList>
    </citation>
    <scope>NUCLEOTIDE SEQUENCE</scope>
    <source>
        <strain evidence="3">PLAUS21</strain>
    </source>
</reference>
<sequence>VFSLLNPNITQSMITVWTIVVSLIAFSAIWSSIWTLGFLNYSDIPTVIIKYNTLSSTAFTVFAVLYDNIQGAYLIYLVLINKKKRGAELSKVLNGLVTSLIVVSLMDWFGIAIFSIATFIPSVNSDMELYNSFLIFADTYTGIHGSVMIYVFKQLTEFTFVDSKIQPKKKEPSSKKANGKGSSQQSKPKTSLTKTPQ</sequence>
<protein>
    <submittedName>
        <fullName evidence="3">Uncharacterized protein</fullName>
    </submittedName>
</protein>
<evidence type="ECO:0000256" key="2">
    <source>
        <dbReference type="SAM" id="Phobius"/>
    </source>
</evidence>
<accession>A0AAD5XZY9</accession>
<keyword evidence="2" id="KW-1133">Transmembrane helix</keyword>
<feature type="compositionally biased region" description="Polar residues" evidence="1">
    <location>
        <begin position="180"/>
        <end position="197"/>
    </location>
</feature>
<dbReference type="AlphaFoldDB" id="A0AAD5XZY9"/>